<proteinExistence type="predicted"/>
<evidence type="ECO:0000313" key="3">
    <source>
        <dbReference type="Proteomes" id="UP000577362"/>
    </source>
</evidence>
<feature type="domain" description="NadR/Ttd14 AAA" evidence="1">
    <location>
        <begin position="10"/>
        <end position="173"/>
    </location>
</feature>
<dbReference type="Gene3D" id="3.40.50.300">
    <property type="entry name" value="P-loop containing nucleotide triphosphate hydrolases"/>
    <property type="match status" value="1"/>
</dbReference>
<name>A0A840C1R5_9HYPH</name>
<dbReference type="InterPro" id="IPR027417">
    <property type="entry name" value="P-loop_NTPase"/>
</dbReference>
<dbReference type="RefSeq" id="WP_183317872.1">
    <property type="nucleotide sequence ID" value="NZ_JACIEN010000006.1"/>
</dbReference>
<dbReference type="Proteomes" id="UP000577362">
    <property type="component" value="Unassembled WGS sequence"/>
</dbReference>
<dbReference type="InterPro" id="IPR038727">
    <property type="entry name" value="NadR/Ttd14_AAA_dom"/>
</dbReference>
<dbReference type="SUPFAM" id="SSF52540">
    <property type="entry name" value="P-loop containing nucleoside triphosphate hydrolases"/>
    <property type="match status" value="1"/>
</dbReference>
<dbReference type="EMBL" id="JACIEN010000006">
    <property type="protein sequence ID" value="MBB4019140.1"/>
    <property type="molecule type" value="Genomic_DNA"/>
</dbReference>
<reference evidence="2 3" key="1">
    <citation type="submission" date="2020-08" db="EMBL/GenBank/DDBJ databases">
        <title>Genomic Encyclopedia of Type Strains, Phase IV (KMG-IV): sequencing the most valuable type-strain genomes for metagenomic binning, comparative biology and taxonomic classification.</title>
        <authorList>
            <person name="Goeker M."/>
        </authorList>
    </citation>
    <scope>NUCLEOTIDE SEQUENCE [LARGE SCALE GENOMIC DNA]</scope>
    <source>
        <strain evidence="2 3">DSM 103737</strain>
    </source>
</reference>
<accession>A0A840C1R5</accession>
<evidence type="ECO:0000313" key="2">
    <source>
        <dbReference type="EMBL" id="MBB4019140.1"/>
    </source>
</evidence>
<sequence>MANDATDRFFVLTGGPGAGKTTLLAALAAAGHTVSPEAGRAIIRDQQAIGGRALPSVDPTLYAELMLAHDLAAHRCHLNGDGPVFVDRGIPDIAGYLDLVGIARSAHLGRAIARCRYNRRVFICPPWPEIFTQDAERRQTLEEAERTHAAMVRTYGEAGYDLVTVPRLPVAERVAFIHAALG</sequence>
<gene>
    <name evidence="2" type="ORF">GGR16_004187</name>
</gene>
<evidence type="ECO:0000259" key="1">
    <source>
        <dbReference type="Pfam" id="PF13521"/>
    </source>
</evidence>
<keyword evidence="3" id="KW-1185">Reference proteome</keyword>
<dbReference type="Pfam" id="PF13521">
    <property type="entry name" value="AAA_28"/>
    <property type="match status" value="1"/>
</dbReference>
<protein>
    <submittedName>
        <fullName evidence="2">Putative ATPase</fullName>
    </submittedName>
</protein>
<dbReference type="AlphaFoldDB" id="A0A840C1R5"/>
<comment type="caution">
    <text evidence="2">The sequence shown here is derived from an EMBL/GenBank/DDBJ whole genome shotgun (WGS) entry which is preliminary data.</text>
</comment>
<organism evidence="2 3">
    <name type="scientific">Chelatococcus caeni</name>
    <dbReference type="NCBI Taxonomy" id="1348468"/>
    <lineage>
        <taxon>Bacteria</taxon>
        <taxon>Pseudomonadati</taxon>
        <taxon>Pseudomonadota</taxon>
        <taxon>Alphaproteobacteria</taxon>
        <taxon>Hyphomicrobiales</taxon>
        <taxon>Chelatococcaceae</taxon>
        <taxon>Chelatococcus</taxon>
    </lineage>
</organism>